<feature type="signal peptide" evidence="1">
    <location>
        <begin position="1"/>
        <end position="18"/>
    </location>
</feature>
<gene>
    <name evidence="2" type="ORF">MEDL_23353</name>
</gene>
<proteinExistence type="predicted"/>
<evidence type="ECO:0000313" key="3">
    <source>
        <dbReference type="Proteomes" id="UP000683360"/>
    </source>
</evidence>
<evidence type="ECO:0000313" key="2">
    <source>
        <dbReference type="EMBL" id="CAG2209224.1"/>
    </source>
</evidence>
<keyword evidence="3" id="KW-1185">Reference proteome</keyword>
<comment type="caution">
    <text evidence="2">The sequence shown here is derived from an EMBL/GenBank/DDBJ whole genome shotgun (WGS) entry which is preliminary data.</text>
</comment>
<dbReference type="Proteomes" id="UP000683360">
    <property type="component" value="Unassembled WGS sequence"/>
</dbReference>
<name>A0A8S3RQW3_MYTED</name>
<organism evidence="2 3">
    <name type="scientific">Mytilus edulis</name>
    <name type="common">Blue mussel</name>
    <dbReference type="NCBI Taxonomy" id="6550"/>
    <lineage>
        <taxon>Eukaryota</taxon>
        <taxon>Metazoa</taxon>
        <taxon>Spiralia</taxon>
        <taxon>Lophotrochozoa</taxon>
        <taxon>Mollusca</taxon>
        <taxon>Bivalvia</taxon>
        <taxon>Autobranchia</taxon>
        <taxon>Pteriomorphia</taxon>
        <taxon>Mytilida</taxon>
        <taxon>Mytiloidea</taxon>
        <taxon>Mytilidae</taxon>
        <taxon>Mytilinae</taxon>
        <taxon>Mytilus</taxon>
    </lineage>
</organism>
<dbReference type="OrthoDB" id="10618770at2759"/>
<evidence type="ECO:0000256" key="1">
    <source>
        <dbReference type="SAM" id="SignalP"/>
    </source>
</evidence>
<protein>
    <submittedName>
        <fullName evidence="2">Uncharacterized protein</fullName>
    </submittedName>
</protein>
<dbReference type="AlphaFoldDB" id="A0A8S3RQW3"/>
<keyword evidence="1" id="KW-0732">Signal</keyword>
<accession>A0A8S3RQW3</accession>
<feature type="chain" id="PRO_5035744167" evidence="1">
    <location>
        <begin position="19"/>
        <end position="199"/>
    </location>
</feature>
<dbReference type="EMBL" id="CAJPWZ010001142">
    <property type="protein sequence ID" value="CAG2209224.1"/>
    <property type="molecule type" value="Genomic_DNA"/>
</dbReference>
<sequence length="199" mass="21410">MTVIQVLLAVCLIAAVCGTGKELCINKFLYFKPTVQVTIDGQNVIERVDIVRIKNAAQGSNVPRGTHMDAQVAQNVVFVITFTTNTRDIVVKEVMDIALMVDVEKDIIIMTTEGIANMAVGLTSMIAILIQDAVSPATHTANCIITAPAITAVQRITTFITTKATITTIKSTTTTVNFTMDVVFVASSLIFISPFSLIT</sequence>
<reference evidence="2" key="1">
    <citation type="submission" date="2021-03" db="EMBL/GenBank/DDBJ databases">
        <authorList>
            <person name="Bekaert M."/>
        </authorList>
    </citation>
    <scope>NUCLEOTIDE SEQUENCE</scope>
</reference>